<feature type="region of interest" description="Disordered" evidence="1">
    <location>
        <begin position="188"/>
        <end position="212"/>
    </location>
</feature>
<name>A0ABP0BJX9_9PEZI</name>
<dbReference type="EMBL" id="CAWUHD010000033">
    <property type="protein sequence ID" value="CAK7219812.1"/>
    <property type="molecule type" value="Genomic_DNA"/>
</dbReference>
<dbReference type="PANTHER" id="PTHR43441:SF5">
    <property type="entry name" value="FAMILY ACETYLTRANSFERASE, PUTATIVE-RELATED"/>
    <property type="match status" value="1"/>
</dbReference>
<accession>A0ABP0BJX9</accession>
<protein>
    <recommendedName>
        <fullName evidence="2">N-acetyltransferase domain-containing protein</fullName>
    </recommendedName>
</protein>
<evidence type="ECO:0000256" key="1">
    <source>
        <dbReference type="SAM" id="MobiDB-lite"/>
    </source>
</evidence>
<evidence type="ECO:0000313" key="3">
    <source>
        <dbReference type="EMBL" id="CAK7219812.1"/>
    </source>
</evidence>
<proteinExistence type="predicted"/>
<dbReference type="Pfam" id="PF13302">
    <property type="entry name" value="Acetyltransf_3"/>
    <property type="match status" value="1"/>
</dbReference>
<evidence type="ECO:0000259" key="2">
    <source>
        <dbReference type="Pfam" id="PF13302"/>
    </source>
</evidence>
<evidence type="ECO:0000313" key="4">
    <source>
        <dbReference type="Proteomes" id="UP001642482"/>
    </source>
</evidence>
<dbReference type="InterPro" id="IPR016181">
    <property type="entry name" value="Acyl_CoA_acyltransferase"/>
</dbReference>
<comment type="caution">
    <text evidence="3">The sequence shown here is derived from an EMBL/GenBank/DDBJ whole genome shotgun (WGS) entry which is preliminary data.</text>
</comment>
<dbReference type="Proteomes" id="UP001642482">
    <property type="component" value="Unassembled WGS sequence"/>
</dbReference>
<dbReference type="InterPro" id="IPR051908">
    <property type="entry name" value="Ribosomal_N-acetyltransferase"/>
</dbReference>
<dbReference type="InterPro" id="IPR000182">
    <property type="entry name" value="GNAT_dom"/>
</dbReference>
<sequence length="240" mass="26857">MAAPASPFHYEQRRLENDFVALELFDVDKYAARFVEGVVAHPEMFAYLSFPLMNTVDDFLNEVYNGIAASPADCLYAVIDKTKNTDSVEDSFAGVVSLNDTSKEFASTELGILLFPKFHRSHVASNAIGLSLLYLLDPPSQGGLGLRRVLWQANVKNEPSRRLASRMGFELEGVLRWRRTLPPIRACQEGQGEDASKLAARNGTRPEDEPQGRHTAVYSLVWDEWDEKRPGVVALMVVRK</sequence>
<organism evidence="3 4">
    <name type="scientific">Sporothrix eucalyptigena</name>
    <dbReference type="NCBI Taxonomy" id="1812306"/>
    <lineage>
        <taxon>Eukaryota</taxon>
        <taxon>Fungi</taxon>
        <taxon>Dikarya</taxon>
        <taxon>Ascomycota</taxon>
        <taxon>Pezizomycotina</taxon>
        <taxon>Sordariomycetes</taxon>
        <taxon>Sordariomycetidae</taxon>
        <taxon>Ophiostomatales</taxon>
        <taxon>Ophiostomataceae</taxon>
        <taxon>Sporothrix</taxon>
    </lineage>
</organism>
<gene>
    <name evidence="3" type="ORF">SEUCBS140593_004018</name>
</gene>
<dbReference type="PANTHER" id="PTHR43441">
    <property type="entry name" value="RIBOSOMAL-PROTEIN-SERINE ACETYLTRANSFERASE"/>
    <property type="match status" value="1"/>
</dbReference>
<dbReference type="Gene3D" id="3.40.630.30">
    <property type="match status" value="1"/>
</dbReference>
<reference evidence="3 4" key="1">
    <citation type="submission" date="2024-01" db="EMBL/GenBank/DDBJ databases">
        <authorList>
            <person name="Allen C."/>
            <person name="Tagirdzhanova G."/>
        </authorList>
    </citation>
    <scope>NUCLEOTIDE SEQUENCE [LARGE SCALE GENOMIC DNA]</scope>
</reference>
<feature type="domain" description="N-acetyltransferase" evidence="2">
    <location>
        <begin position="32"/>
        <end position="170"/>
    </location>
</feature>
<dbReference type="SUPFAM" id="SSF55729">
    <property type="entry name" value="Acyl-CoA N-acyltransferases (Nat)"/>
    <property type="match status" value="1"/>
</dbReference>
<keyword evidence="4" id="KW-1185">Reference proteome</keyword>